<dbReference type="AlphaFoldDB" id="A0A2S8HPQ5"/>
<proteinExistence type="predicted"/>
<comment type="caution">
    <text evidence="1">The sequence shown here is derived from an EMBL/GenBank/DDBJ whole genome shotgun (WGS) entry which is preliminary data.</text>
</comment>
<reference evidence="1 2" key="1">
    <citation type="submission" date="2018-02" db="EMBL/GenBank/DDBJ databases">
        <title>Draft genome sequencing of Pseudomonas frederiksbergensis 11-D3.</title>
        <authorList>
            <person name="Zheng B.-X."/>
        </authorList>
    </citation>
    <scope>NUCLEOTIDE SEQUENCE [LARGE SCALE GENOMIC DNA]</scope>
    <source>
        <strain evidence="1 2">11-D3</strain>
    </source>
</reference>
<dbReference type="EMBL" id="PUIN01000005">
    <property type="protein sequence ID" value="PQP04459.1"/>
    <property type="molecule type" value="Genomic_DNA"/>
</dbReference>
<gene>
    <name evidence="1" type="ORF">C5612_10760</name>
</gene>
<dbReference type="Proteomes" id="UP000239687">
    <property type="component" value="Unassembled WGS sequence"/>
</dbReference>
<name>A0A2S8HPQ5_9PSED</name>
<sequence length="101" mass="11594">MKCLICHAVSNTVHVAEDWSEVACSAGCGRFRVSANLIKKMKGRNESFDIERTRQWLKMSRNDEPVPLISRYDYNVSLLHRDTEEKSVIAPNRSRQPLTSD</sequence>
<protein>
    <submittedName>
        <fullName evidence="1">Uncharacterized protein</fullName>
    </submittedName>
</protein>
<accession>A0A2S8HPQ5</accession>
<evidence type="ECO:0000313" key="1">
    <source>
        <dbReference type="EMBL" id="PQP04459.1"/>
    </source>
</evidence>
<evidence type="ECO:0000313" key="2">
    <source>
        <dbReference type="Proteomes" id="UP000239687"/>
    </source>
</evidence>
<organism evidence="1 2">
    <name type="scientific">Pseudomonas frederiksbergensis</name>
    <dbReference type="NCBI Taxonomy" id="104087"/>
    <lineage>
        <taxon>Bacteria</taxon>
        <taxon>Pseudomonadati</taxon>
        <taxon>Pseudomonadota</taxon>
        <taxon>Gammaproteobacteria</taxon>
        <taxon>Pseudomonadales</taxon>
        <taxon>Pseudomonadaceae</taxon>
        <taxon>Pseudomonas</taxon>
    </lineage>
</organism>